<sequence>MSFDDGLPVGLRRTLYVAFCILILVLVLTLFSQYLKGAEFPFSGLVSAVNENVIAGLIAAFGLAVLYRAVGQWVDPRDRVLEVNSDAITNRLLRNASKTRSYTFVGNTATFVASSIIPLLCAVSRKTGRSQIIRIFVINPLMDEVVDAYVLGKGREMVAGSRGVSEETASWVRPFPSPKVSETPVIAKAKIVSCIYLCAYAAKHSGISVELYLRSAFTPFRADITDREVILTQESASEPAVAFSAEGVFYGWYQKEVESLVGQCLRVDLMGNRDIASVVVAHPTSDAKIVKGALEKLLERIFPGRTFSSEVIDEAVKKITFPSHSYQR</sequence>
<reference evidence="2 3" key="1">
    <citation type="submission" date="2024-04" db="EMBL/GenBank/DDBJ databases">
        <title>WGS of bacteria from Torrens River.</title>
        <authorList>
            <person name="Wyrsch E.R."/>
            <person name="Drigo B."/>
        </authorList>
    </citation>
    <scope>NUCLEOTIDE SEQUENCE [LARGE SCALE GENOMIC DNA]</scope>
    <source>
        <strain evidence="2 3">TWI153</strain>
    </source>
</reference>
<keyword evidence="1" id="KW-1133">Transmembrane helix</keyword>
<evidence type="ECO:0000313" key="3">
    <source>
        <dbReference type="Proteomes" id="UP001400166"/>
    </source>
</evidence>
<comment type="caution">
    <text evidence="2">The sequence shown here is derived from an EMBL/GenBank/DDBJ whole genome shotgun (WGS) entry which is preliminary data.</text>
</comment>
<dbReference type="Proteomes" id="UP001400166">
    <property type="component" value="Unassembled WGS sequence"/>
</dbReference>
<feature type="transmembrane region" description="Helical" evidence="1">
    <location>
        <begin position="53"/>
        <end position="70"/>
    </location>
</feature>
<dbReference type="EMBL" id="JBDJOF010000035">
    <property type="protein sequence ID" value="MEN5391186.1"/>
    <property type="molecule type" value="Genomic_DNA"/>
</dbReference>
<feature type="transmembrane region" description="Helical" evidence="1">
    <location>
        <begin position="15"/>
        <end position="32"/>
    </location>
</feature>
<proteinExistence type="predicted"/>
<keyword evidence="1" id="KW-0812">Transmembrane</keyword>
<evidence type="ECO:0000256" key="1">
    <source>
        <dbReference type="SAM" id="Phobius"/>
    </source>
</evidence>
<gene>
    <name evidence="2" type="ORF">ABE587_15290</name>
</gene>
<feature type="transmembrane region" description="Helical" evidence="1">
    <location>
        <begin position="102"/>
        <end position="123"/>
    </location>
</feature>
<accession>A0ABV0CAA7</accession>
<protein>
    <submittedName>
        <fullName evidence="2">Uncharacterized protein</fullName>
    </submittedName>
</protein>
<keyword evidence="1" id="KW-0472">Membrane</keyword>
<dbReference type="RefSeq" id="WP_346469964.1">
    <property type="nucleotide sequence ID" value="NZ_JBDJOF010000035.1"/>
</dbReference>
<evidence type="ECO:0000313" key="2">
    <source>
        <dbReference type="EMBL" id="MEN5391186.1"/>
    </source>
</evidence>
<name>A0ABV0CAA7_9GAMM</name>
<keyword evidence="3" id="KW-1185">Reference proteome</keyword>
<organism evidence="2 3">
    <name type="scientific">Stenotrophomonas hibiscicola</name>
    <dbReference type="NCBI Taxonomy" id="86189"/>
    <lineage>
        <taxon>Bacteria</taxon>
        <taxon>Pseudomonadati</taxon>
        <taxon>Pseudomonadota</taxon>
        <taxon>Gammaproteobacteria</taxon>
        <taxon>Lysobacterales</taxon>
        <taxon>Lysobacteraceae</taxon>
        <taxon>Stenotrophomonas</taxon>
        <taxon>Stenotrophomonas maltophilia group</taxon>
    </lineage>
</organism>